<sequence length="336" mass="38275">MNSLTSTFMTADNLPNSNFLPIDFNFLNNPQYADLSIEAIFLHALYTQRMTCSIHNSLQDGSWLDEEKIPFIYYSNAEVSEVLRISERKVTTLRNQLAELGLIKVVRHGLKNYRIYVANPKAPAEGTVMKFTFKNYRAPQTVDKSRDAKSASTSSQNLPISTSKQLVKTTNKTSETDVAPKKLQQPVDKEAALLAGLQARYAHLIPETAFMRFLPFCDNRYLKAKKFVDLIFKAKYVANQQFIKAGLPPEAEALTFENNPYFKNGLPDAIAKACEQIYRYGNVSQPEAFFFSFLKGFFVEKIRQFLVDSYEVNDHLAATLERVENFQKRKVLVKSA</sequence>
<protein>
    <submittedName>
        <fullName evidence="3">Replication initiator protein A</fullName>
    </submittedName>
</protein>
<evidence type="ECO:0000256" key="1">
    <source>
        <dbReference type="SAM" id="MobiDB-lite"/>
    </source>
</evidence>
<organism evidence="3 4">
    <name type="scientific">Enterococcus alishanensis</name>
    <dbReference type="NCBI Taxonomy" id="1303817"/>
    <lineage>
        <taxon>Bacteria</taxon>
        <taxon>Bacillati</taxon>
        <taxon>Bacillota</taxon>
        <taxon>Bacilli</taxon>
        <taxon>Lactobacillales</taxon>
        <taxon>Enterococcaceae</taxon>
        <taxon>Enterococcus</taxon>
    </lineage>
</organism>
<keyword evidence="4" id="KW-1185">Reference proteome</keyword>
<dbReference type="Pfam" id="PF06970">
    <property type="entry name" value="RepA_N"/>
    <property type="match status" value="1"/>
</dbReference>
<evidence type="ECO:0000313" key="4">
    <source>
        <dbReference type="Proteomes" id="UP000774130"/>
    </source>
</evidence>
<evidence type="ECO:0000259" key="2">
    <source>
        <dbReference type="Pfam" id="PF06970"/>
    </source>
</evidence>
<feature type="compositionally biased region" description="Polar residues" evidence="1">
    <location>
        <begin position="150"/>
        <end position="173"/>
    </location>
</feature>
<reference evidence="3 4" key="1">
    <citation type="submission" date="2021-06" db="EMBL/GenBank/DDBJ databases">
        <title>Enterococcus alishanensis sp. nov., a novel lactic acid bacterium isolated from fresh coffee beans.</title>
        <authorList>
            <person name="Chen Y.-S."/>
        </authorList>
    </citation>
    <scope>NUCLEOTIDE SEQUENCE [LARGE SCALE GENOMIC DNA]</scope>
    <source>
        <strain evidence="3 4">ALS3</strain>
    </source>
</reference>
<dbReference type="InterPro" id="IPR010724">
    <property type="entry name" value="RepA_N"/>
</dbReference>
<accession>A0ABS6TBX3</accession>
<proteinExistence type="predicted"/>
<feature type="domain" description="Replication initiator A N-terminal" evidence="2">
    <location>
        <begin position="19"/>
        <end position="97"/>
    </location>
</feature>
<comment type="caution">
    <text evidence="3">The sequence shown here is derived from an EMBL/GenBank/DDBJ whole genome shotgun (WGS) entry which is preliminary data.</text>
</comment>
<evidence type="ECO:0000313" key="3">
    <source>
        <dbReference type="EMBL" id="MBV7390409.1"/>
    </source>
</evidence>
<feature type="region of interest" description="Disordered" evidence="1">
    <location>
        <begin position="142"/>
        <end position="178"/>
    </location>
</feature>
<dbReference type="EMBL" id="JAHUZB010000003">
    <property type="protein sequence ID" value="MBV7390409.1"/>
    <property type="molecule type" value="Genomic_DNA"/>
</dbReference>
<name>A0ABS6TBX3_9ENTE</name>
<dbReference type="Proteomes" id="UP000774130">
    <property type="component" value="Unassembled WGS sequence"/>
</dbReference>
<gene>
    <name evidence="3" type="ORF">KUA55_06945</name>
</gene>
<dbReference type="RefSeq" id="WP_218325477.1">
    <property type="nucleotide sequence ID" value="NZ_JAHUZB010000003.1"/>
</dbReference>